<dbReference type="GO" id="GO:0003700">
    <property type="term" value="F:DNA-binding transcription factor activity"/>
    <property type="evidence" value="ECO:0007669"/>
    <property type="project" value="InterPro"/>
</dbReference>
<proteinExistence type="predicted"/>
<evidence type="ECO:0000259" key="4">
    <source>
        <dbReference type="PROSITE" id="PS01124"/>
    </source>
</evidence>
<evidence type="ECO:0000313" key="6">
    <source>
        <dbReference type="Proteomes" id="UP000315677"/>
    </source>
</evidence>
<dbReference type="PROSITE" id="PS01124">
    <property type="entry name" value="HTH_ARAC_FAMILY_2"/>
    <property type="match status" value="1"/>
</dbReference>
<dbReference type="InterPro" id="IPR009057">
    <property type="entry name" value="Homeodomain-like_sf"/>
</dbReference>
<dbReference type="SUPFAM" id="SSF46689">
    <property type="entry name" value="Homeodomain-like"/>
    <property type="match status" value="1"/>
</dbReference>
<accession>A0A543DIC8</accession>
<dbReference type="RefSeq" id="WP_142057028.1">
    <property type="nucleotide sequence ID" value="NZ_VFPA01000003.1"/>
</dbReference>
<comment type="caution">
    <text evidence="5">The sequence shown here is derived from an EMBL/GenBank/DDBJ whole genome shotgun (WGS) entry which is preliminary data.</text>
</comment>
<keyword evidence="2 5" id="KW-0238">DNA-binding</keyword>
<dbReference type="OrthoDB" id="5241536at2"/>
<name>A0A543DIC8_9PSEU</name>
<feature type="domain" description="HTH araC/xylS-type" evidence="4">
    <location>
        <begin position="235"/>
        <end position="333"/>
    </location>
</feature>
<dbReference type="GO" id="GO:0005829">
    <property type="term" value="C:cytosol"/>
    <property type="evidence" value="ECO:0007669"/>
    <property type="project" value="TreeGrafter"/>
</dbReference>
<keyword evidence="3" id="KW-0804">Transcription</keyword>
<dbReference type="Proteomes" id="UP000315677">
    <property type="component" value="Unassembled WGS sequence"/>
</dbReference>
<gene>
    <name evidence="5" type="ORF">FB558_4826</name>
</gene>
<dbReference type="SMART" id="SM00342">
    <property type="entry name" value="HTH_ARAC"/>
    <property type="match status" value="1"/>
</dbReference>
<dbReference type="InterPro" id="IPR032687">
    <property type="entry name" value="AraC-type_N"/>
</dbReference>
<organism evidence="5 6">
    <name type="scientific">Pseudonocardia kunmingensis</name>
    <dbReference type="NCBI Taxonomy" id="630975"/>
    <lineage>
        <taxon>Bacteria</taxon>
        <taxon>Bacillati</taxon>
        <taxon>Actinomycetota</taxon>
        <taxon>Actinomycetes</taxon>
        <taxon>Pseudonocardiales</taxon>
        <taxon>Pseudonocardiaceae</taxon>
        <taxon>Pseudonocardia</taxon>
    </lineage>
</organism>
<keyword evidence="6" id="KW-1185">Reference proteome</keyword>
<dbReference type="AlphaFoldDB" id="A0A543DIC8"/>
<reference evidence="5 6" key="1">
    <citation type="submission" date="2019-06" db="EMBL/GenBank/DDBJ databases">
        <title>Sequencing the genomes of 1000 actinobacteria strains.</title>
        <authorList>
            <person name="Klenk H.-P."/>
        </authorList>
    </citation>
    <scope>NUCLEOTIDE SEQUENCE [LARGE SCALE GENOMIC DNA]</scope>
    <source>
        <strain evidence="5 6">DSM 45301</strain>
    </source>
</reference>
<dbReference type="InterPro" id="IPR018060">
    <property type="entry name" value="HTH_AraC"/>
</dbReference>
<evidence type="ECO:0000256" key="3">
    <source>
        <dbReference type="ARBA" id="ARBA00023163"/>
    </source>
</evidence>
<dbReference type="Pfam" id="PF12625">
    <property type="entry name" value="Arabinose_bd"/>
    <property type="match status" value="1"/>
</dbReference>
<keyword evidence="1" id="KW-0805">Transcription regulation</keyword>
<dbReference type="Gene3D" id="1.10.10.60">
    <property type="entry name" value="Homeodomain-like"/>
    <property type="match status" value="1"/>
</dbReference>
<dbReference type="PANTHER" id="PTHR47894:SF4">
    <property type="entry name" value="HTH-TYPE TRANSCRIPTIONAL REGULATOR GADX"/>
    <property type="match status" value="1"/>
</dbReference>
<evidence type="ECO:0000313" key="5">
    <source>
        <dbReference type="EMBL" id="TQM09083.1"/>
    </source>
</evidence>
<sequence>MSSVVRAAALRGLPQLVHGLGGDADGLFARARVPVDALDNDDALVPSRHAGRLLETAARDLDCPDLGLRLAAQQDIGVLGPLAIAVENSPTLGDALDCATRFLFAHSPGSRVAQVRDPQRTPGVVGLLYENAGPDPMPPQAVDHALGLFHRAIVLLRGGSYGLRSAHLPHPPLAPVAAYTDHFGADVRFAQPGALLRVPTQLLATALPGANPVLREITLDYLADRFTRPEETTSDQVRLLLTRSLGSAPVHLGAIARLLTVHPRTLQRRLAAESTTFDALLDDVRRDTAHRLITETDLPFSQVTAMVGLTGQSALTRAVRRWSGHTPRDLRRGHRERY</sequence>
<dbReference type="Pfam" id="PF12833">
    <property type="entry name" value="HTH_18"/>
    <property type="match status" value="1"/>
</dbReference>
<dbReference type="EMBL" id="VFPA01000003">
    <property type="protein sequence ID" value="TQM09083.1"/>
    <property type="molecule type" value="Genomic_DNA"/>
</dbReference>
<dbReference type="PANTHER" id="PTHR47894">
    <property type="entry name" value="HTH-TYPE TRANSCRIPTIONAL REGULATOR GADX"/>
    <property type="match status" value="1"/>
</dbReference>
<dbReference type="GO" id="GO:0000976">
    <property type="term" value="F:transcription cis-regulatory region binding"/>
    <property type="evidence" value="ECO:0007669"/>
    <property type="project" value="TreeGrafter"/>
</dbReference>
<evidence type="ECO:0000256" key="1">
    <source>
        <dbReference type="ARBA" id="ARBA00023015"/>
    </source>
</evidence>
<evidence type="ECO:0000256" key="2">
    <source>
        <dbReference type="ARBA" id="ARBA00023125"/>
    </source>
</evidence>
<protein>
    <submittedName>
        <fullName evidence="5">AraC-like DNA-binding protein</fullName>
    </submittedName>
</protein>